<evidence type="ECO:0000313" key="1">
    <source>
        <dbReference type="EMBL" id="APH38442.1"/>
    </source>
</evidence>
<evidence type="ECO:0000313" key="2">
    <source>
        <dbReference type="EMBL" id="RNI10684.1"/>
    </source>
</evidence>
<evidence type="ECO:0000313" key="6">
    <source>
        <dbReference type="Proteomes" id="UP000267921"/>
    </source>
</evidence>
<dbReference type="InterPro" id="IPR036390">
    <property type="entry name" value="WH_DNA-bd_sf"/>
</dbReference>
<dbReference type="KEGG" id="mhaz:BHR79_02355"/>
<evidence type="ECO:0000313" key="4">
    <source>
        <dbReference type="Proteomes" id="UP000186879"/>
    </source>
</evidence>
<dbReference type="OrthoDB" id="123711at2157"/>
<keyword evidence="4" id="KW-1185">Reference proteome</keyword>
<dbReference type="Proteomes" id="UP000186879">
    <property type="component" value="Chromosome"/>
</dbReference>
<gene>
    <name evidence="1" type="ORF">BHR79_02355</name>
    <name evidence="2" type="ORF">EFE40_00430</name>
    <name evidence="3" type="ORF">SAMN04515625_0297</name>
</gene>
<proteinExistence type="predicted"/>
<reference evidence="1 4" key="1">
    <citation type="submission" date="2016-10" db="EMBL/GenBank/DDBJ databases">
        <title>Methanohalophilus halophilus.</title>
        <authorList>
            <person name="L'haridon S."/>
        </authorList>
    </citation>
    <scope>NUCLEOTIDE SEQUENCE [LARGE SCALE GENOMIC DNA]</scope>
    <source>
        <strain evidence="1 4">Z-7982</strain>
    </source>
</reference>
<dbReference type="AlphaFoldDB" id="A0A1L3Q0Q0"/>
<organism evidence="1 4">
    <name type="scientific">Methanohalophilus halophilus</name>
    <dbReference type="NCBI Taxonomy" id="2177"/>
    <lineage>
        <taxon>Archaea</taxon>
        <taxon>Methanobacteriati</taxon>
        <taxon>Methanobacteriota</taxon>
        <taxon>Stenosarchaea group</taxon>
        <taxon>Methanomicrobia</taxon>
        <taxon>Methanosarcinales</taxon>
        <taxon>Methanosarcinaceae</taxon>
        <taxon>Methanohalophilus</taxon>
    </lineage>
</organism>
<dbReference type="EMBL" id="CP017921">
    <property type="protein sequence ID" value="APH38442.1"/>
    <property type="molecule type" value="Genomic_DNA"/>
</dbReference>
<name>A0A1L3Q0Q0_9EURY</name>
<dbReference type="STRING" id="2177.BHR79_02355"/>
<reference evidence="3 5" key="2">
    <citation type="submission" date="2016-10" db="EMBL/GenBank/DDBJ databases">
        <authorList>
            <person name="de Groot N.N."/>
        </authorList>
    </citation>
    <scope>NUCLEOTIDE SEQUENCE [LARGE SCALE GENOMIC DNA]</scope>
    <source>
        <strain evidence="3 5">Z-7982</strain>
    </source>
</reference>
<evidence type="ECO:0000313" key="3">
    <source>
        <dbReference type="EMBL" id="SDW08064.1"/>
    </source>
</evidence>
<protein>
    <submittedName>
        <fullName evidence="1">Transcriptional regulator</fullName>
    </submittedName>
</protein>
<dbReference type="EMBL" id="FNMU01000001">
    <property type="protein sequence ID" value="SDW08064.1"/>
    <property type="molecule type" value="Genomic_DNA"/>
</dbReference>
<accession>A0A1L3Q0Q0</accession>
<reference evidence="2 6" key="3">
    <citation type="submission" date="2018-10" db="EMBL/GenBank/DDBJ databases">
        <title>Cultivation of a novel Methanohalophilus strain from Kebrit Deep of the Red Sea and a genomic comparison of members of the genus Methanohalophilus.</title>
        <authorList>
            <person name="Guan Y."/>
            <person name="Ngugi D.K."/>
            <person name="Stingl U."/>
        </authorList>
    </citation>
    <scope>NUCLEOTIDE SEQUENCE [LARGE SCALE GENOMIC DNA]</scope>
    <source>
        <strain evidence="2 6">DSM 3094</strain>
    </source>
</reference>
<dbReference type="SUPFAM" id="SSF46785">
    <property type="entry name" value="Winged helix' DNA-binding domain"/>
    <property type="match status" value="1"/>
</dbReference>
<dbReference type="RefSeq" id="WP_072560820.1">
    <property type="nucleotide sequence ID" value="NZ_CP017921.1"/>
</dbReference>
<dbReference type="Proteomes" id="UP000267921">
    <property type="component" value="Unassembled WGS sequence"/>
</dbReference>
<sequence>MVSEVEMNNILVALNEINDKLDRLLFQQDSSSHVSQEDDLNELDVMTLLSLPDHLRTTATVLFEMGTATAAQISEKTSKERAVESNYLNQLVRMGHVHKYRNGRKVFFSVQLP</sequence>
<evidence type="ECO:0000313" key="5">
    <source>
        <dbReference type="Proteomes" id="UP000198669"/>
    </source>
</evidence>
<dbReference type="EMBL" id="RJJG01000001">
    <property type="protein sequence ID" value="RNI10684.1"/>
    <property type="molecule type" value="Genomic_DNA"/>
</dbReference>
<dbReference type="GeneID" id="30582563"/>
<dbReference type="Proteomes" id="UP000198669">
    <property type="component" value="Unassembled WGS sequence"/>
</dbReference>